<dbReference type="InterPro" id="IPR036291">
    <property type="entry name" value="NAD(P)-bd_dom_sf"/>
</dbReference>
<accession>A0ABW7D094</accession>
<dbReference type="Pfam" id="PF00393">
    <property type="entry name" value="6PGD"/>
    <property type="match status" value="1"/>
</dbReference>
<dbReference type="EMBL" id="JBHGCJ010000012">
    <property type="protein sequence ID" value="MFG6110630.1"/>
    <property type="molecule type" value="Genomic_DNA"/>
</dbReference>
<evidence type="ECO:0000313" key="7">
    <source>
        <dbReference type="Proteomes" id="UP001605261"/>
    </source>
</evidence>
<dbReference type="PROSITE" id="PS00895">
    <property type="entry name" value="3_HYDROXYISOBUT_DH"/>
    <property type="match status" value="1"/>
</dbReference>
<dbReference type="InterPro" id="IPR004849">
    <property type="entry name" value="6DGDH_YqeC"/>
</dbReference>
<dbReference type="InterPro" id="IPR006115">
    <property type="entry name" value="6PGDH_NADP-bd"/>
</dbReference>
<proteinExistence type="inferred from homology"/>
<dbReference type="Pfam" id="PF03446">
    <property type="entry name" value="NAD_binding_2"/>
    <property type="match status" value="1"/>
</dbReference>
<dbReference type="Gene3D" id="1.10.1040.10">
    <property type="entry name" value="N-(1-d-carboxylethyl)-l-norvaline Dehydrogenase, domain 2"/>
    <property type="match status" value="1"/>
</dbReference>
<gene>
    <name evidence="6" type="primary">gnd</name>
    <name evidence="6" type="ORF">ACEU0G_000507</name>
</gene>
<feature type="domain" description="6-phosphogluconate dehydrogenase C-terminal" evidence="5">
    <location>
        <begin position="169"/>
        <end position="297"/>
    </location>
</feature>
<dbReference type="Proteomes" id="UP001605261">
    <property type="component" value="Unassembled WGS sequence"/>
</dbReference>
<dbReference type="NCBIfam" id="TIGR00872">
    <property type="entry name" value="gnd_rel"/>
    <property type="match status" value="1"/>
</dbReference>
<dbReference type="SUPFAM" id="SSF48179">
    <property type="entry name" value="6-phosphogluconate dehydrogenase C-terminal domain-like"/>
    <property type="match status" value="1"/>
</dbReference>
<keyword evidence="4" id="KW-0311">Gluconate utilization</keyword>
<reference evidence="6 7" key="1">
    <citation type="submission" date="2024-09" db="EMBL/GenBank/DDBJ databases">
        <authorList>
            <consortium name="All-Russian atlas of soil microorganisms"/>
            <consortium name="as a basis for the search for new antimicrobial producers and enzymes with unique properties"/>
            <person name="Sokolova E.A."/>
            <person name="Voronina E.N."/>
        </authorList>
    </citation>
    <scope>NUCLEOTIDE SEQUENCE [LARGE SCALE GENOMIC DNA]</scope>
    <source>
        <strain evidence="6 7">AF-22b-331.1</strain>
    </source>
</reference>
<evidence type="ECO:0000256" key="2">
    <source>
        <dbReference type="ARBA" id="ARBA00008419"/>
    </source>
</evidence>
<dbReference type="RefSeq" id="WP_394164177.1">
    <property type="nucleotide sequence ID" value="NZ_JBHGCJ010000012.1"/>
</dbReference>
<dbReference type="InterPro" id="IPR006183">
    <property type="entry name" value="Pgluconate_DH"/>
</dbReference>
<evidence type="ECO:0000256" key="1">
    <source>
        <dbReference type="ARBA" id="ARBA00004959"/>
    </source>
</evidence>
<organism evidence="6 7">
    <name type="scientific">Stenotrophomonas nematodicola</name>
    <dbReference type="NCBI Taxonomy" id="2656746"/>
    <lineage>
        <taxon>Bacteria</taxon>
        <taxon>Pseudomonadati</taxon>
        <taxon>Pseudomonadota</taxon>
        <taxon>Gammaproteobacteria</taxon>
        <taxon>Lysobacterales</taxon>
        <taxon>Lysobacteraceae</taxon>
        <taxon>Stenotrophomonas</taxon>
    </lineage>
</organism>
<dbReference type="Gene3D" id="3.40.50.720">
    <property type="entry name" value="NAD(P)-binding Rossmann-like Domain"/>
    <property type="match status" value="1"/>
</dbReference>
<dbReference type="InterPro" id="IPR013328">
    <property type="entry name" value="6PGD_dom2"/>
</dbReference>
<dbReference type="EC" id="1.1.1.343" evidence="6"/>
<protein>
    <submittedName>
        <fullName evidence="6">Phosphogluconate dehydrogenase (NAD(+)-dependent, decarboxylating)</fullName>
        <ecNumber evidence="6">1.1.1.343</ecNumber>
    </submittedName>
</protein>
<dbReference type="InterPro" id="IPR002204">
    <property type="entry name" value="3-OH-isobutyrate_DH-rel_CS"/>
</dbReference>
<evidence type="ECO:0000256" key="4">
    <source>
        <dbReference type="ARBA" id="ARBA00023064"/>
    </source>
</evidence>
<dbReference type="SUPFAM" id="SSF51735">
    <property type="entry name" value="NAD(P)-binding Rossmann-fold domains"/>
    <property type="match status" value="1"/>
</dbReference>
<keyword evidence="7" id="KW-1185">Reference proteome</keyword>
<keyword evidence="3 6" id="KW-0560">Oxidoreductase</keyword>
<evidence type="ECO:0000313" key="6">
    <source>
        <dbReference type="EMBL" id="MFG6110630.1"/>
    </source>
</evidence>
<comment type="pathway">
    <text evidence="1">Carbohydrate degradation; pentose phosphate pathway.</text>
</comment>
<comment type="similarity">
    <text evidence="2">Belongs to the 6-phosphogluconate dehydrogenase family.</text>
</comment>
<dbReference type="PRINTS" id="PR00076">
    <property type="entry name" value="6PGDHDRGNASE"/>
</dbReference>
<evidence type="ECO:0000259" key="5">
    <source>
        <dbReference type="SMART" id="SM01350"/>
    </source>
</evidence>
<dbReference type="InterPro" id="IPR006114">
    <property type="entry name" value="6PGDH_C"/>
</dbReference>
<dbReference type="InterPro" id="IPR008927">
    <property type="entry name" value="6-PGluconate_DH-like_C_sf"/>
</dbReference>
<dbReference type="NCBIfam" id="NF007161">
    <property type="entry name" value="PRK09599.1"/>
    <property type="match status" value="1"/>
</dbReference>
<dbReference type="GO" id="GO:0016491">
    <property type="term" value="F:oxidoreductase activity"/>
    <property type="evidence" value="ECO:0007669"/>
    <property type="project" value="UniProtKB-KW"/>
</dbReference>
<name>A0ABW7D094_9GAMM</name>
<dbReference type="SMART" id="SM01350">
    <property type="entry name" value="6PGD"/>
    <property type="match status" value="1"/>
</dbReference>
<sequence>MDIAMIGLGKMGANMAERLHRGGHRVIGVDPGEAARDSAATRGFEVSASIADALAQLPVPRVVWLMVPAGEVVDQTLAALSPHLSEGDVVIDGGNSYYKDSMRRAEQVKGEDVSYIDCGTSGGVWGLQEGYSLMIGGETAAVERVGAIFRTLAPGEDRGWAHVGPSGAGHFCKMVHNGIEYGMMQAYAEGFALMQHKTAFNLDLAQVAKAWQHGSVVRSWLLDLSADALDRNPQLDGIAPYVEDSGEGRWTVAEAIDLDVPAPVITLSLLERLRSREKNSFSDRLLAAMRNEFGGHAIKTR</sequence>
<dbReference type="PANTHER" id="PTHR11811">
    <property type="entry name" value="6-PHOSPHOGLUCONATE DEHYDROGENASE"/>
    <property type="match status" value="1"/>
</dbReference>
<evidence type="ECO:0000256" key="3">
    <source>
        <dbReference type="ARBA" id="ARBA00023002"/>
    </source>
</evidence>
<comment type="caution">
    <text evidence="6">The sequence shown here is derived from an EMBL/GenBank/DDBJ whole genome shotgun (WGS) entry which is preliminary data.</text>
</comment>